<evidence type="ECO:0000256" key="1">
    <source>
        <dbReference type="ARBA" id="ARBA00023002"/>
    </source>
</evidence>
<dbReference type="GO" id="GO:0051539">
    <property type="term" value="F:4 iron, 4 sulfur cluster binding"/>
    <property type="evidence" value="ECO:0007669"/>
    <property type="project" value="TreeGrafter"/>
</dbReference>
<dbReference type="GO" id="GO:0051989">
    <property type="term" value="F:coproporphyrinogen dehydrogenase activity"/>
    <property type="evidence" value="ECO:0007669"/>
    <property type="project" value="TreeGrafter"/>
</dbReference>
<dbReference type="InterPro" id="IPR058240">
    <property type="entry name" value="rSAM_sf"/>
</dbReference>
<accession>A0A418XA64</accession>
<evidence type="ECO:0000313" key="4">
    <source>
        <dbReference type="Proteomes" id="UP000284006"/>
    </source>
</evidence>
<dbReference type="EMBL" id="QYUP01000176">
    <property type="protein sequence ID" value="RJG09392.1"/>
    <property type="molecule type" value="Genomic_DNA"/>
</dbReference>
<keyword evidence="4" id="KW-1185">Reference proteome</keyword>
<dbReference type="Pfam" id="PF06969">
    <property type="entry name" value="HemN_C"/>
    <property type="match status" value="1"/>
</dbReference>
<name>A0A418XA64_9BURK</name>
<dbReference type="AlphaFoldDB" id="A0A418XA64"/>
<sequence length="439" mass="49681">MQVVKLPTNKTTLPRTGTLRSTDYVAACDSVYPTSAHFSDDFTYRDYLHAVAALRMRGRSNALALYFNLPFFDAHTYSGDSGNVVSIGSENAALYLSYLKREIKLQGRLLSGMNRVEGLHFSGAPLCLNQTQLEELMLHVHRWFKFAPGKKGEYSIEVDPYQVAPERLYGLRELGFNRICLLVGSGNMAMHHGDDRIKRTTGFQPMIEVSRAADFRSIKVTLVCSPSQRHRTSDMDALAEVIKAKPDRIGITYPAQALDTRHPVRADDELMDMCARSGYIHVGLDQFALPADDWIIAQTQGRLHHNLYGYSTRADMNLISFGVSAISSVGGSYSQNVQRFDAYYDSLDRNELPVARGMRLSIDDILRRTIVEMLTCQFELSIPVIEQAFSISFAEYFQREYLMLAEFERCGLVAIELEWLTITATGRKRIRDISMVFCR</sequence>
<dbReference type="Gene3D" id="1.10.10.920">
    <property type="match status" value="1"/>
</dbReference>
<feature type="domain" description="HemN C-terminal" evidence="2">
    <location>
        <begin position="361"/>
        <end position="427"/>
    </location>
</feature>
<dbReference type="PANTHER" id="PTHR13932">
    <property type="entry name" value="COPROPORPHYRINIGEN III OXIDASE"/>
    <property type="match status" value="1"/>
</dbReference>
<dbReference type="GO" id="GO:0006782">
    <property type="term" value="P:protoporphyrinogen IX biosynthetic process"/>
    <property type="evidence" value="ECO:0007669"/>
    <property type="project" value="TreeGrafter"/>
</dbReference>
<dbReference type="PANTHER" id="PTHR13932:SF6">
    <property type="entry name" value="OXYGEN-INDEPENDENT COPROPORPHYRINOGEN III OXIDASE"/>
    <property type="match status" value="1"/>
</dbReference>
<proteinExistence type="predicted"/>
<gene>
    <name evidence="3" type="ORF">D3872_23120</name>
</gene>
<evidence type="ECO:0000259" key="2">
    <source>
        <dbReference type="Pfam" id="PF06969"/>
    </source>
</evidence>
<dbReference type="InterPro" id="IPR034505">
    <property type="entry name" value="Coproporphyrinogen-III_oxidase"/>
</dbReference>
<comment type="caution">
    <text evidence="3">The sequence shown here is derived from an EMBL/GenBank/DDBJ whole genome shotgun (WGS) entry which is preliminary data.</text>
</comment>
<protein>
    <submittedName>
        <fullName evidence="3">Coproporphyrinogen III oxidase</fullName>
    </submittedName>
</protein>
<evidence type="ECO:0000313" key="3">
    <source>
        <dbReference type="EMBL" id="RJG09392.1"/>
    </source>
</evidence>
<dbReference type="RefSeq" id="WP_119812975.1">
    <property type="nucleotide sequence ID" value="NZ_QYUP01000176.1"/>
</dbReference>
<dbReference type="InterPro" id="IPR010723">
    <property type="entry name" value="HemN_C"/>
</dbReference>
<keyword evidence="1" id="KW-0560">Oxidoreductase</keyword>
<dbReference type="SUPFAM" id="SSF102114">
    <property type="entry name" value="Radical SAM enzymes"/>
    <property type="match status" value="1"/>
</dbReference>
<reference evidence="3 4" key="1">
    <citation type="submission" date="2018-09" db="EMBL/GenBank/DDBJ databases">
        <authorList>
            <person name="Zhu H."/>
        </authorList>
    </citation>
    <scope>NUCLEOTIDE SEQUENCE [LARGE SCALE GENOMIC DNA]</scope>
    <source>
        <strain evidence="3 4">K1S02-61</strain>
    </source>
</reference>
<dbReference type="OrthoDB" id="9808022at2"/>
<dbReference type="Proteomes" id="UP000284006">
    <property type="component" value="Unassembled WGS sequence"/>
</dbReference>
<dbReference type="GO" id="GO:0005737">
    <property type="term" value="C:cytoplasm"/>
    <property type="evidence" value="ECO:0007669"/>
    <property type="project" value="TreeGrafter"/>
</dbReference>
<organism evidence="3 4">
    <name type="scientific">Massilia cavernae</name>
    <dbReference type="NCBI Taxonomy" id="2320864"/>
    <lineage>
        <taxon>Bacteria</taxon>
        <taxon>Pseudomonadati</taxon>
        <taxon>Pseudomonadota</taxon>
        <taxon>Betaproteobacteria</taxon>
        <taxon>Burkholderiales</taxon>
        <taxon>Oxalobacteraceae</taxon>
        <taxon>Telluria group</taxon>
        <taxon>Massilia</taxon>
    </lineage>
</organism>